<comment type="similarity">
    <text evidence="1">Belongs to the site-specific recombinase resolvase family.</text>
</comment>
<dbReference type="InterPro" id="IPR050639">
    <property type="entry name" value="SSR_resolvase"/>
</dbReference>
<dbReference type="PROSITE" id="PS51736">
    <property type="entry name" value="RECOMBINASES_3"/>
    <property type="match status" value="1"/>
</dbReference>
<dbReference type="Gene3D" id="1.10.10.60">
    <property type="entry name" value="Homeodomain-like"/>
    <property type="match status" value="1"/>
</dbReference>
<dbReference type="PANTHER" id="PTHR30461">
    <property type="entry name" value="DNA-INVERTASE FROM LAMBDOID PROPHAGE"/>
    <property type="match status" value="1"/>
</dbReference>
<dbReference type="SUPFAM" id="SSF53041">
    <property type="entry name" value="Resolvase-like"/>
    <property type="match status" value="1"/>
</dbReference>
<evidence type="ECO:0000256" key="1">
    <source>
        <dbReference type="ARBA" id="ARBA00009913"/>
    </source>
</evidence>
<dbReference type="EMBL" id="BSPV01000009">
    <property type="protein sequence ID" value="GLT15515.1"/>
    <property type="molecule type" value="Genomic_DNA"/>
</dbReference>
<proteinExistence type="inferred from homology"/>
<dbReference type="InterPro" id="IPR006119">
    <property type="entry name" value="Resolv_N"/>
</dbReference>
<feature type="domain" description="Resolvase/invertase-type recombinase catalytic" evidence="2">
    <location>
        <begin position="3"/>
        <end position="138"/>
    </location>
</feature>
<protein>
    <submittedName>
        <fullName evidence="3">Integrase</fullName>
    </submittedName>
</protein>
<keyword evidence="4" id="KW-1185">Reference proteome</keyword>
<name>A0ABQ6ESG4_9VIBR</name>
<dbReference type="InterPro" id="IPR036162">
    <property type="entry name" value="Resolvase-like_N_sf"/>
</dbReference>
<dbReference type="Gene3D" id="3.40.50.1390">
    <property type="entry name" value="Resolvase, N-terminal catalytic domain"/>
    <property type="match status" value="1"/>
</dbReference>
<gene>
    <name evidence="3" type="ORF">GCM10007931_24900</name>
</gene>
<comment type="caution">
    <text evidence="3">The sequence shown here is derived from an EMBL/GenBank/DDBJ whole genome shotgun (WGS) entry which is preliminary data.</text>
</comment>
<accession>A0ABQ6ESG4</accession>
<sequence length="191" mass="21201">MSTRFIYARTSTTDQNVKQQADYLLSKYSDAEVYTEQLSGKSTDRPVLNEVLAEVKQGDTIIVLSISRLGRTTSGVIGLVEDMKNKGVHIVVDDLGGIDVTSSMGKLVMTTLAAVAEMQRDEMLDKQRIGIERAKAEGKYKGKQQSPETIKKCKEALRYIEDNKMSKEKAAKAAGVGIATLYRYIKENNRD</sequence>
<evidence type="ECO:0000313" key="3">
    <source>
        <dbReference type="EMBL" id="GLT15515.1"/>
    </source>
</evidence>
<organism evidence="3 4">
    <name type="scientific">Vibrio algivorus</name>
    <dbReference type="NCBI Taxonomy" id="1667024"/>
    <lineage>
        <taxon>Bacteria</taxon>
        <taxon>Pseudomonadati</taxon>
        <taxon>Pseudomonadota</taxon>
        <taxon>Gammaproteobacteria</taxon>
        <taxon>Vibrionales</taxon>
        <taxon>Vibrionaceae</taxon>
        <taxon>Vibrio</taxon>
    </lineage>
</organism>
<dbReference type="Pfam" id="PF00239">
    <property type="entry name" value="Resolvase"/>
    <property type="match status" value="1"/>
</dbReference>
<dbReference type="Proteomes" id="UP001157156">
    <property type="component" value="Unassembled WGS sequence"/>
</dbReference>
<evidence type="ECO:0000313" key="4">
    <source>
        <dbReference type="Proteomes" id="UP001157156"/>
    </source>
</evidence>
<dbReference type="PANTHER" id="PTHR30461:SF26">
    <property type="entry name" value="RESOLVASE HOMOLOG YNEB"/>
    <property type="match status" value="1"/>
</dbReference>
<dbReference type="CDD" id="cd03768">
    <property type="entry name" value="SR_ResInv"/>
    <property type="match status" value="1"/>
</dbReference>
<dbReference type="RefSeq" id="WP_089123451.1">
    <property type="nucleotide sequence ID" value="NZ_BSPV01000009.1"/>
</dbReference>
<dbReference type="SMART" id="SM00857">
    <property type="entry name" value="Resolvase"/>
    <property type="match status" value="1"/>
</dbReference>
<evidence type="ECO:0000259" key="2">
    <source>
        <dbReference type="PROSITE" id="PS51736"/>
    </source>
</evidence>
<reference evidence="4" key="1">
    <citation type="journal article" date="2019" name="Int. J. Syst. Evol. Microbiol.">
        <title>The Global Catalogue of Microorganisms (GCM) 10K type strain sequencing project: providing services to taxonomists for standard genome sequencing and annotation.</title>
        <authorList>
            <consortium name="The Broad Institute Genomics Platform"/>
            <consortium name="The Broad Institute Genome Sequencing Center for Infectious Disease"/>
            <person name="Wu L."/>
            <person name="Ma J."/>
        </authorList>
    </citation>
    <scope>NUCLEOTIDE SEQUENCE [LARGE SCALE GENOMIC DNA]</scope>
    <source>
        <strain evidence="4">NBRC 111146</strain>
    </source>
</reference>